<dbReference type="PANTHER" id="PTHR35205:SF1">
    <property type="entry name" value="ZU5 DOMAIN-CONTAINING PROTEIN"/>
    <property type="match status" value="1"/>
</dbReference>
<dbReference type="STRING" id="1149755.A0A2J6RHB2"/>
<dbReference type="EMBL" id="KZ613948">
    <property type="protein sequence ID" value="PMD37879.1"/>
    <property type="molecule type" value="Genomic_DNA"/>
</dbReference>
<evidence type="ECO:0000313" key="2">
    <source>
        <dbReference type="Proteomes" id="UP000235786"/>
    </source>
</evidence>
<name>A0A2J6RHB2_HYAVF</name>
<dbReference type="PANTHER" id="PTHR35205">
    <property type="entry name" value="NB-ARC AND TPR DOMAIN PROTEIN"/>
    <property type="match status" value="1"/>
</dbReference>
<sequence>MEVKTLLVVPKESAVIPGMKNDQTMPLSKDHHDLLRFPSADDPDFVAVSRGLIIELGKSMKPINDRWAVWKSQLRQQTAPPSRIRPNFPFPRNPRFKGRQNEISQLQENLTKPDEAQYAVICGPGGIGKTSLALEYCHVNQNAHSFIIWIHARTTITAEDGYIWFLQEIVNAKTEDAPLRKPDFQAISRDLGIQGLLKEDGALNIGDDLANRKKAVSSVRSWLAKQHDRSWLVVFDEVDNVEVPIRDFIPTCNWGSYMLTTRRPDVRDYANFGFDLDGLSIIEGKHLLLHGTKFDLLNAEVNHKSEEIVSIMERHPLAIDQASAYLRKRPFITLDDYILTYKNKLKEIQSRELLIRNENIWPDYSLTCMTTFETSRDAIQAANPDAPKVLQLCCWLDRDHIWIPFLKAHKQSIGADLTDDYIDECVALLYSYSLVQPKLAAHAFSIHAIVHFWGRERLEIKDRMDTMLEAFSSLVHSPYCSTGDGEIYQVAPEDFKLQRSAIHHLEYALEVGDETIGYWNLQHSGEILGLSDQNMRTSIFKVVDEVFNDLVGFSDFPRPPARFIRLSSVRPLKITANQQNILSQFKEALDILKRIWTMVASVPSILLEQGKLRLSLRWQLRTLSYILTFSPAAFNIIMAPDRFGEQIPISLMGLALNLQTIGEVHAAERIIVYLREDYANHYQIQYDLQLQAKLVHDRVSKQLHRQTSSASTEELTMDSIMEALTFNRSMKTANDRVEQVNLVFESAQILAQSLLQKEDFTAIDIYRKIREKREEALPNGEIDYFVSCLNLGNAIRLRGAVEGNGEDLQEAKCLLNQSLEGLDRLLGDSDYRKVRCLVALGSTCNYQGELVLAEKHLSLAMIYYKDVLDTTPFDKIACQEKLADSRVGLKKYSMAENGFFHCWSERTRRLSFDHPESLQALVSWGTCLYHRKNKVPAFLLLISALEQKGEYEQFDRSTQRAMAYILQIITDFEEGRREKRSTAMRDRYIKDLIRSVEAKGLPRMLIQGE</sequence>
<proteinExistence type="predicted"/>
<evidence type="ECO:0000313" key="1">
    <source>
        <dbReference type="EMBL" id="PMD37879.1"/>
    </source>
</evidence>
<dbReference type="OrthoDB" id="6161812at2759"/>
<keyword evidence="2" id="KW-1185">Reference proteome</keyword>
<dbReference type="SUPFAM" id="SSF52540">
    <property type="entry name" value="P-loop containing nucleoside triphosphate hydrolases"/>
    <property type="match status" value="1"/>
</dbReference>
<gene>
    <name evidence="1" type="ORF">L207DRAFT_567671</name>
</gene>
<evidence type="ECO:0008006" key="3">
    <source>
        <dbReference type="Google" id="ProtNLM"/>
    </source>
</evidence>
<reference evidence="1 2" key="1">
    <citation type="submission" date="2016-04" db="EMBL/GenBank/DDBJ databases">
        <title>A degradative enzymes factory behind the ericoid mycorrhizal symbiosis.</title>
        <authorList>
            <consortium name="DOE Joint Genome Institute"/>
            <person name="Martino E."/>
            <person name="Morin E."/>
            <person name="Grelet G."/>
            <person name="Kuo A."/>
            <person name="Kohler A."/>
            <person name="Daghino S."/>
            <person name="Barry K."/>
            <person name="Choi C."/>
            <person name="Cichocki N."/>
            <person name="Clum A."/>
            <person name="Copeland A."/>
            <person name="Hainaut M."/>
            <person name="Haridas S."/>
            <person name="Labutti K."/>
            <person name="Lindquist E."/>
            <person name="Lipzen A."/>
            <person name="Khouja H.-R."/>
            <person name="Murat C."/>
            <person name="Ohm R."/>
            <person name="Olson A."/>
            <person name="Spatafora J."/>
            <person name="Veneault-Fourrey C."/>
            <person name="Henrissat B."/>
            <person name="Grigoriev I."/>
            <person name="Martin F."/>
            <person name="Perotto S."/>
        </authorList>
    </citation>
    <scope>NUCLEOTIDE SEQUENCE [LARGE SCALE GENOMIC DNA]</scope>
    <source>
        <strain evidence="1 2">F</strain>
    </source>
</reference>
<dbReference type="Gene3D" id="1.25.40.10">
    <property type="entry name" value="Tetratricopeptide repeat domain"/>
    <property type="match status" value="1"/>
</dbReference>
<dbReference type="Gene3D" id="3.40.50.300">
    <property type="entry name" value="P-loop containing nucleotide triphosphate hydrolases"/>
    <property type="match status" value="1"/>
</dbReference>
<protein>
    <recommendedName>
        <fullName evidence="3">NB-ARC domain-containing protein</fullName>
    </recommendedName>
</protein>
<dbReference type="GO" id="GO:0043531">
    <property type="term" value="F:ADP binding"/>
    <property type="evidence" value="ECO:0007669"/>
    <property type="project" value="InterPro"/>
</dbReference>
<accession>A0A2J6RHB2</accession>
<dbReference type="InterPro" id="IPR011990">
    <property type="entry name" value="TPR-like_helical_dom_sf"/>
</dbReference>
<dbReference type="Proteomes" id="UP000235786">
    <property type="component" value="Unassembled WGS sequence"/>
</dbReference>
<dbReference type="AlphaFoldDB" id="A0A2J6RHB2"/>
<dbReference type="InterPro" id="IPR027417">
    <property type="entry name" value="P-loop_NTPase"/>
</dbReference>
<organism evidence="1 2">
    <name type="scientific">Hyaloscypha variabilis (strain UAMH 11265 / GT02V1 / F)</name>
    <name type="common">Meliniomyces variabilis</name>
    <dbReference type="NCBI Taxonomy" id="1149755"/>
    <lineage>
        <taxon>Eukaryota</taxon>
        <taxon>Fungi</taxon>
        <taxon>Dikarya</taxon>
        <taxon>Ascomycota</taxon>
        <taxon>Pezizomycotina</taxon>
        <taxon>Leotiomycetes</taxon>
        <taxon>Helotiales</taxon>
        <taxon>Hyaloscyphaceae</taxon>
        <taxon>Hyaloscypha</taxon>
        <taxon>Hyaloscypha variabilis</taxon>
    </lineage>
</organism>